<gene>
    <name evidence="2" type="ORF">KP509_04G089100</name>
</gene>
<dbReference type="AlphaFoldDB" id="A0A8T2V715"/>
<keyword evidence="1" id="KW-0472">Membrane</keyword>
<evidence type="ECO:0000313" key="2">
    <source>
        <dbReference type="EMBL" id="KAH7440059.1"/>
    </source>
</evidence>
<keyword evidence="1" id="KW-1133">Transmembrane helix</keyword>
<dbReference type="EMBL" id="CM035409">
    <property type="protein sequence ID" value="KAH7440059.1"/>
    <property type="molecule type" value="Genomic_DNA"/>
</dbReference>
<dbReference type="Proteomes" id="UP000825935">
    <property type="component" value="Chromosome 4"/>
</dbReference>
<comment type="caution">
    <text evidence="2">The sequence shown here is derived from an EMBL/GenBank/DDBJ whole genome shotgun (WGS) entry which is preliminary data.</text>
</comment>
<keyword evidence="1" id="KW-0812">Transmembrane</keyword>
<keyword evidence="3" id="KW-1185">Reference proteome</keyword>
<feature type="transmembrane region" description="Helical" evidence="1">
    <location>
        <begin position="6"/>
        <end position="30"/>
    </location>
</feature>
<evidence type="ECO:0000313" key="3">
    <source>
        <dbReference type="Proteomes" id="UP000825935"/>
    </source>
</evidence>
<accession>A0A8T2V715</accession>
<sequence length="105" mass="11630">MADTGFAAIRAASFIFNLISVLISISVFGAKHSMFTFPLSVLKLRNNMSSCVIFSSQYIADKVTSRERQFGCSTFSYFCILIFLQILASVVECSPFLSECLETAE</sequence>
<evidence type="ECO:0000256" key="1">
    <source>
        <dbReference type="SAM" id="Phobius"/>
    </source>
</evidence>
<organism evidence="2 3">
    <name type="scientific">Ceratopteris richardii</name>
    <name type="common">Triangle waterfern</name>
    <dbReference type="NCBI Taxonomy" id="49495"/>
    <lineage>
        <taxon>Eukaryota</taxon>
        <taxon>Viridiplantae</taxon>
        <taxon>Streptophyta</taxon>
        <taxon>Embryophyta</taxon>
        <taxon>Tracheophyta</taxon>
        <taxon>Polypodiopsida</taxon>
        <taxon>Polypodiidae</taxon>
        <taxon>Polypodiales</taxon>
        <taxon>Pteridineae</taxon>
        <taxon>Pteridaceae</taxon>
        <taxon>Parkerioideae</taxon>
        <taxon>Ceratopteris</taxon>
    </lineage>
</organism>
<proteinExistence type="predicted"/>
<reference evidence="2" key="1">
    <citation type="submission" date="2021-08" db="EMBL/GenBank/DDBJ databases">
        <title>WGS assembly of Ceratopteris richardii.</title>
        <authorList>
            <person name="Marchant D.B."/>
            <person name="Chen G."/>
            <person name="Jenkins J."/>
            <person name="Shu S."/>
            <person name="Leebens-Mack J."/>
            <person name="Grimwood J."/>
            <person name="Schmutz J."/>
            <person name="Soltis P."/>
            <person name="Soltis D."/>
            <person name="Chen Z.-H."/>
        </authorList>
    </citation>
    <scope>NUCLEOTIDE SEQUENCE</scope>
    <source>
        <strain evidence="2">Whitten #5841</strain>
        <tissue evidence="2">Leaf</tissue>
    </source>
</reference>
<protein>
    <submittedName>
        <fullName evidence="2">Uncharacterized protein</fullName>
    </submittedName>
</protein>
<name>A0A8T2V715_CERRI</name>